<dbReference type="Proteomes" id="UP001460270">
    <property type="component" value="Unassembled WGS sequence"/>
</dbReference>
<name>A0AAW0NLR6_9GOBI</name>
<dbReference type="EMBL" id="JBBPFD010000012">
    <property type="protein sequence ID" value="KAK7904320.1"/>
    <property type="molecule type" value="Genomic_DNA"/>
</dbReference>
<keyword evidence="2" id="KW-1185">Reference proteome</keyword>
<comment type="caution">
    <text evidence="1">The sequence shown here is derived from an EMBL/GenBank/DDBJ whole genome shotgun (WGS) entry which is preliminary data.</text>
</comment>
<organism evidence="1 2">
    <name type="scientific">Mugilogobius chulae</name>
    <name type="common">yellowstripe goby</name>
    <dbReference type="NCBI Taxonomy" id="88201"/>
    <lineage>
        <taxon>Eukaryota</taxon>
        <taxon>Metazoa</taxon>
        <taxon>Chordata</taxon>
        <taxon>Craniata</taxon>
        <taxon>Vertebrata</taxon>
        <taxon>Euteleostomi</taxon>
        <taxon>Actinopterygii</taxon>
        <taxon>Neopterygii</taxon>
        <taxon>Teleostei</taxon>
        <taxon>Neoteleostei</taxon>
        <taxon>Acanthomorphata</taxon>
        <taxon>Gobiaria</taxon>
        <taxon>Gobiiformes</taxon>
        <taxon>Gobioidei</taxon>
        <taxon>Gobiidae</taxon>
        <taxon>Gobionellinae</taxon>
        <taxon>Mugilogobius</taxon>
    </lineage>
</organism>
<dbReference type="GO" id="GO:0035082">
    <property type="term" value="P:axoneme assembly"/>
    <property type="evidence" value="ECO:0007669"/>
    <property type="project" value="TreeGrafter"/>
</dbReference>
<evidence type="ECO:0000313" key="1">
    <source>
        <dbReference type="EMBL" id="KAK7904320.1"/>
    </source>
</evidence>
<dbReference type="PANTHER" id="PTHR14726">
    <property type="entry name" value="JHY PROTEIN HOMOLOG"/>
    <property type="match status" value="1"/>
</dbReference>
<accession>A0AAW0NLR6</accession>
<dbReference type="AlphaFoldDB" id="A0AAW0NLR6"/>
<dbReference type="InterPro" id="IPR027968">
    <property type="entry name" value="JHY"/>
</dbReference>
<reference evidence="2" key="1">
    <citation type="submission" date="2024-04" db="EMBL/GenBank/DDBJ databases">
        <title>Salinicola lusitanus LLJ914,a marine bacterium isolated from the Okinawa Trough.</title>
        <authorList>
            <person name="Li J."/>
        </authorList>
    </citation>
    <scope>NUCLEOTIDE SEQUENCE [LARGE SCALE GENOMIC DNA]</scope>
</reference>
<dbReference type="Pfam" id="PF15261">
    <property type="entry name" value="JHY"/>
    <property type="match status" value="1"/>
</dbReference>
<dbReference type="PANTHER" id="PTHR14726:SF1">
    <property type="entry name" value="JHY PROTEIN HOMOLOG"/>
    <property type="match status" value="1"/>
</dbReference>
<protein>
    <submittedName>
        <fullName evidence="1">Uncharacterized protein</fullName>
    </submittedName>
</protein>
<sequence length="125" mass="14532">MPPSLCYHQHAEKMRRQKLYSNVIREQNKKTSRIPCLPAKDLETHNKKVPRVKALEYAKTIAKPLAPVQSKRIDKREVNGTEDHTEYALRVEGLDLSQLSMLEILRKRHEAEKQAVAMLRKIHAL</sequence>
<proteinExistence type="predicted"/>
<evidence type="ECO:0000313" key="2">
    <source>
        <dbReference type="Proteomes" id="UP001460270"/>
    </source>
</evidence>
<gene>
    <name evidence="1" type="ORF">WMY93_016927</name>
</gene>